<keyword evidence="5 7" id="KW-1133">Transmembrane helix</keyword>
<evidence type="ECO:0000256" key="7">
    <source>
        <dbReference type="SAM" id="Phobius"/>
    </source>
</evidence>
<comment type="subcellular location">
    <subcellularLocation>
        <location evidence="1">Cell membrane</location>
        <topology evidence="1">Multi-pass membrane protein</topology>
    </subcellularLocation>
</comment>
<evidence type="ECO:0000256" key="3">
    <source>
        <dbReference type="ARBA" id="ARBA00022475"/>
    </source>
</evidence>
<evidence type="ECO:0000256" key="5">
    <source>
        <dbReference type="ARBA" id="ARBA00022989"/>
    </source>
</evidence>
<feature type="transmembrane region" description="Helical" evidence="7">
    <location>
        <begin position="102"/>
        <end position="124"/>
    </location>
</feature>
<keyword evidence="4 7" id="KW-0812">Transmembrane</keyword>
<name>A0ABW8KU63_9GAMM</name>
<dbReference type="PANTHER" id="PTHR20855:SF3">
    <property type="entry name" value="LD03007P"/>
    <property type="match status" value="1"/>
</dbReference>
<gene>
    <name evidence="8" type="ORF">ACI2JU_05085</name>
</gene>
<evidence type="ECO:0000256" key="2">
    <source>
        <dbReference type="ARBA" id="ARBA00008488"/>
    </source>
</evidence>
<keyword evidence="3" id="KW-1003">Cell membrane</keyword>
<evidence type="ECO:0000256" key="4">
    <source>
        <dbReference type="ARBA" id="ARBA00022692"/>
    </source>
</evidence>
<feature type="transmembrane region" description="Helical" evidence="7">
    <location>
        <begin position="78"/>
        <end position="96"/>
    </location>
</feature>
<dbReference type="Pfam" id="PF03006">
    <property type="entry name" value="HlyIII"/>
    <property type="match status" value="1"/>
</dbReference>
<dbReference type="NCBIfam" id="TIGR01065">
    <property type="entry name" value="hlyIII"/>
    <property type="match status" value="1"/>
</dbReference>
<evidence type="ECO:0000256" key="6">
    <source>
        <dbReference type="ARBA" id="ARBA00023136"/>
    </source>
</evidence>
<feature type="transmembrane region" description="Helical" evidence="7">
    <location>
        <begin position="136"/>
        <end position="153"/>
    </location>
</feature>
<dbReference type="InterPro" id="IPR004254">
    <property type="entry name" value="AdipoR/HlyIII-related"/>
</dbReference>
<feature type="transmembrane region" description="Helical" evidence="7">
    <location>
        <begin position="159"/>
        <end position="179"/>
    </location>
</feature>
<proteinExistence type="inferred from homology"/>
<feature type="transmembrane region" description="Helical" evidence="7">
    <location>
        <begin position="46"/>
        <end position="66"/>
    </location>
</feature>
<feature type="transmembrane region" description="Helical" evidence="7">
    <location>
        <begin position="191"/>
        <end position="216"/>
    </location>
</feature>
<feature type="transmembrane region" description="Helical" evidence="7">
    <location>
        <begin position="16"/>
        <end position="34"/>
    </location>
</feature>
<accession>A0ABW8KU63</accession>
<sequence>MSVEPAYSKKEEQLNSLSHGAGVVFSLFVLWELTGKTHTIEATVSAIIYGGSLLLLFLSSTLYHSSSSIGARAFYKKCDHCAIYILIAGTYTPFLVLSLTGIWSILTLVFIWSLALGGVCYKLMVKKQNKKVSLSTYLLMGWFAVAIVYPLYLNVPVNALWWLLSGGILYSLGTLFYSAKSRQYSHALWHVFVIAGCVCHYIAISRYIITVVNFLISPTEIDAY</sequence>
<protein>
    <submittedName>
        <fullName evidence="8">Hemolysin III family protein</fullName>
    </submittedName>
</protein>
<comment type="caution">
    <text evidence="8">The sequence shown here is derived from an EMBL/GenBank/DDBJ whole genome shotgun (WGS) entry which is preliminary data.</text>
</comment>
<dbReference type="EMBL" id="JBJDOT010000005">
    <property type="protein sequence ID" value="MFK3863248.1"/>
    <property type="molecule type" value="Genomic_DNA"/>
</dbReference>
<dbReference type="Proteomes" id="UP001620262">
    <property type="component" value="Unassembled WGS sequence"/>
</dbReference>
<keyword evidence="9" id="KW-1185">Reference proteome</keyword>
<keyword evidence="6 7" id="KW-0472">Membrane</keyword>
<organism evidence="8 9">
    <name type="scientific">Pseudoalteromonas rhizosphaerae</name>
    <dbReference type="NCBI Taxonomy" id="2518973"/>
    <lineage>
        <taxon>Bacteria</taxon>
        <taxon>Pseudomonadati</taxon>
        <taxon>Pseudomonadota</taxon>
        <taxon>Gammaproteobacteria</taxon>
        <taxon>Alteromonadales</taxon>
        <taxon>Pseudoalteromonadaceae</taxon>
        <taxon>Pseudoalteromonas</taxon>
    </lineage>
</organism>
<reference evidence="8 9" key="1">
    <citation type="submission" date="2024-11" db="EMBL/GenBank/DDBJ databases">
        <title>The Natural Products Discovery Center: Release of the First 8490 Sequenced Strains for Exploring Actinobacteria Biosynthetic Diversity.</title>
        <authorList>
            <person name="Kalkreuter E."/>
            <person name="Kautsar S.A."/>
            <person name="Yang D."/>
            <person name="Bader C.D."/>
            <person name="Teijaro C.N."/>
            <person name="Fluegel L."/>
            <person name="Davis C.M."/>
            <person name="Simpson J.R."/>
            <person name="Lauterbach L."/>
            <person name="Steele A.D."/>
            <person name="Gui C."/>
            <person name="Meng S."/>
            <person name="Li G."/>
            <person name="Viehrig K."/>
            <person name="Ye F."/>
            <person name="Su P."/>
            <person name="Kiefer A.F."/>
            <person name="Nichols A."/>
            <person name="Cepeda A.J."/>
            <person name="Yan W."/>
            <person name="Fan B."/>
            <person name="Jiang Y."/>
            <person name="Adhikari A."/>
            <person name="Zheng C.-J."/>
            <person name="Schuster L."/>
            <person name="Cowan T.M."/>
            <person name="Smanski M.J."/>
            <person name="Chevrette M.G."/>
            <person name="De Carvalho L.P.S."/>
            <person name="Shen B."/>
        </authorList>
    </citation>
    <scope>NUCLEOTIDE SEQUENCE [LARGE SCALE GENOMIC DNA]</scope>
    <source>
        <strain evidence="8 9">NPDC078403</strain>
    </source>
</reference>
<comment type="similarity">
    <text evidence="2">Belongs to the UPF0073 (Hly-III) family.</text>
</comment>
<evidence type="ECO:0000256" key="1">
    <source>
        <dbReference type="ARBA" id="ARBA00004651"/>
    </source>
</evidence>
<dbReference type="RefSeq" id="WP_404674874.1">
    <property type="nucleotide sequence ID" value="NZ_JBJDOT010000005.1"/>
</dbReference>
<evidence type="ECO:0000313" key="9">
    <source>
        <dbReference type="Proteomes" id="UP001620262"/>
    </source>
</evidence>
<dbReference type="PANTHER" id="PTHR20855">
    <property type="entry name" value="ADIPOR/PROGESTIN RECEPTOR-RELATED"/>
    <property type="match status" value="1"/>
</dbReference>
<dbReference type="InterPro" id="IPR005744">
    <property type="entry name" value="Hy-lIII"/>
</dbReference>
<evidence type="ECO:0000313" key="8">
    <source>
        <dbReference type="EMBL" id="MFK3863248.1"/>
    </source>
</evidence>